<reference evidence="1 2" key="1">
    <citation type="submission" date="2017-06" db="EMBL/GenBank/DDBJ databases">
        <authorList>
            <person name="Kim H.J."/>
            <person name="Triplett B.A."/>
        </authorList>
    </citation>
    <scope>NUCLEOTIDE SEQUENCE [LARGE SCALE GENOMIC DNA]</scope>
    <source>
        <strain evidence="1">FRACA_ARgP5</strain>
    </source>
</reference>
<proteinExistence type="predicted"/>
<dbReference type="EMBL" id="FZMO01000064">
    <property type="protein sequence ID" value="SNQ46799.1"/>
    <property type="molecule type" value="Genomic_DNA"/>
</dbReference>
<gene>
    <name evidence="1" type="ORF">FRACA_1560009</name>
</gene>
<organism evidence="1 2">
    <name type="scientific">Frankia canadensis</name>
    <dbReference type="NCBI Taxonomy" id="1836972"/>
    <lineage>
        <taxon>Bacteria</taxon>
        <taxon>Bacillati</taxon>
        <taxon>Actinomycetota</taxon>
        <taxon>Actinomycetes</taxon>
        <taxon>Frankiales</taxon>
        <taxon>Frankiaceae</taxon>
        <taxon>Frankia</taxon>
    </lineage>
</organism>
<dbReference type="AlphaFoldDB" id="A0A2I2KMC0"/>
<protein>
    <submittedName>
        <fullName evidence="1">Uncharacterized protein</fullName>
    </submittedName>
</protein>
<keyword evidence="2" id="KW-1185">Reference proteome</keyword>
<name>A0A2I2KMC0_9ACTN</name>
<evidence type="ECO:0000313" key="2">
    <source>
        <dbReference type="Proteomes" id="UP000234331"/>
    </source>
</evidence>
<evidence type="ECO:0000313" key="1">
    <source>
        <dbReference type="EMBL" id="SNQ46799.1"/>
    </source>
</evidence>
<accession>A0A2I2KMC0</accession>
<dbReference type="Proteomes" id="UP000234331">
    <property type="component" value="Unassembled WGS sequence"/>
</dbReference>
<sequence length="72" mass="7640">MDRGGAEGSRTQTVRAGVIAESIVAILGRSVAAGAGSQHDIEDFPSRSWTIVRRGKGETFLLSRITSRPEGL</sequence>